<organism evidence="2 3">
    <name type="scientific">Gemmatirosa kalamazoonensis</name>
    <dbReference type="NCBI Taxonomy" id="861299"/>
    <lineage>
        <taxon>Bacteria</taxon>
        <taxon>Pseudomonadati</taxon>
        <taxon>Gemmatimonadota</taxon>
        <taxon>Gemmatimonadia</taxon>
        <taxon>Gemmatimonadales</taxon>
        <taxon>Gemmatimonadaceae</taxon>
        <taxon>Gemmatirosa</taxon>
    </lineage>
</organism>
<dbReference type="KEGG" id="gba:J421_3559"/>
<dbReference type="InterPro" id="IPR022496">
    <property type="entry name" value="T6A_TsaB"/>
</dbReference>
<sequence>MTTPFTSGTTWLAIDASTYAGTVAVLRGRDVVAAREVAMRGEREERLMPTVVDALHAAGASPRDLTGLVCGAGPGSFTSLRIAASIAKGLAQVAERPLFAAPSLALMTGGRRTAGRHLASLDALRGEAYAAVVALDDAGDVVGYEYLGVVHADALDDLARAHHATPLRAGESTAPRAAAVAALGRLLAERGPVDLDAWEPDYGRKAEAQVKWEAAHGRELPSVAVALDGGAGS</sequence>
<evidence type="ECO:0000313" key="3">
    <source>
        <dbReference type="Proteomes" id="UP000019151"/>
    </source>
</evidence>
<dbReference type="Gene3D" id="3.30.420.40">
    <property type="match status" value="2"/>
</dbReference>
<dbReference type="HOGENOM" id="CLU_1188584_0_0_0"/>
<accession>W0RJY7</accession>
<proteinExistence type="predicted"/>
<dbReference type="InterPro" id="IPR043129">
    <property type="entry name" value="ATPase_NBD"/>
</dbReference>
<keyword evidence="3" id="KW-1185">Reference proteome</keyword>
<dbReference type="SUPFAM" id="SSF53067">
    <property type="entry name" value="Actin-like ATPase domain"/>
    <property type="match status" value="1"/>
</dbReference>
<dbReference type="eggNOG" id="COG1214">
    <property type="taxonomic scope" value="Bacteria"/>
</dbReference>
<evidence type="ECO:0000259" key="1">
    <source>
        <dbReference type="Pfam" id="PF00814"/>
    </source>
</evidence>
<dbReference type="RefSeq" id="WP_104022772.1">
    <property type="nucleotide sequence ID" value="NZ_CP007128.1"/>
</dbReference>
<dbReference type="OrthoDB" id="9809995at2"/>
<feature type="domain" description="Gcp-like" evidence="1">
    <location>
        <begin position="44"/>
        <end position="132"/>
    </location>
</feature>
<dbReference type="STRING" id="861299.J421_3559"/>
<dbReference type="InParanoid" id="W0RJY7"/>
<dbReference type="EMBL" id="CP007128">
    <property type="protein sequence ID" value="AHG91096.1"/>
    <property type="molecule type" value="Genomic_DNA"/>
</dbReference>
<protein>
    <submittedName>
        <fullName evidence="2">Universal protein YeaZ</fullName>
    </submittedName>
</protein>
<dbReference type="InterPro" id="IPR000905">
    <property type="entry name" value="Gcp-like_dom"/>
</dbReference>
<gene>
    <name evidence="2" type="ORF">J421_3559</name>
</gene>
<dbReference type="GO" id="GO:0002949">
    <property type="term" value="P:tRNA threonylcarbamoyladenosine modification"/>
    <property type="evidence" value="ECO:0007669"/>
    <property type="project" value="InterPro"/>
</dbReference>
<reference evidence="2 3" key="1">
    <citation type="journal article" date="2014" name="Genome Announc.">
        <title>Genome Sequence and Methylome of Soil Bacterium Gemmatirosa kalamazoonensis KBS708T, a Member of the Rarely Cultivated Gemmatimonadetes Phylum.</title>
        <authorList>
            <person name="Debruyn J.M."/>
            <person name="Radosevich M."/>
            <person name="Wommack K.E."/>
            <person name="Polson S.W."/>
            <person name="Hauser L.J."/>
            <person name="Fawaz M.N."/>
            <person name="Korlach J."/>
            <person name="Tsai Y.C."/>
        </authorList>
    </citation>
    <scope>NUCLEOTIDE SEQUENCE [LARGE SCALE GENOMIC DNA]</scope>
    <source>
        <strain evidence="2 3">KBS708</strain>
    </source>
</reference>
<dbReference type="Proteomes" id="UP000019151">
    <property type="component" value="Chromosome"/>
</dbReference>
<dbReference type="FunCoup" id="W0RJY7">
    <property type="interactions" value="358"/>
</dbReference>
<dbReference type="Pfam" id="PF00814">
    <property type="entry name" value="TsaD"/>
    <property type="match status" value="1"/>
</dbReference>
<evidence type="ECO:0000313" key="2">
    <source>
        <dbReference type="EMBL" id="AHG91096.1"/>
    </source>
</evidence>
<name>W0RJY7_9BACT</name>
<dbReference type="NCBIfam" id="TIGR03725">
    <property type="entry name" value="T6A_YeaZ"/>
    <property type="match status" value="1"/>
</dbReference>
<dbReference type="AlphaFoldDB" id="W0RJY7"/>